<dbReference type="AlphaFoldDB" id="A0A9D4IDV8"/>
<comment type="caution">
    <text evidence="3">The sequence shown here is derived from an EMBL/GenBank/DDBJ whole genome shotgun (WGS) entry which is preliminary data.</text>
</comment>
<organism evidence="3 4">
    <name type="scientific">Dreissena polymorpha</name>
    <name type="common">Zebra mussel</name>
    <name type="synonym">Mytilus polymorpha</name>
    <dbReference type="NCBI Taxonomy" id="45954"/>
    <lineage>
        <taxon>Eukaryota</taxon>
        <taxon>Metazoa</taxon>
        <taxon>Spiralia</taxon>
        <taxon>Lophotrochozoa</taxon>
        <taxon>Mollusca</taxon>
        <taxon>Bivalvia</taxon>
        <taxon>Autobranchia</taxon>
        <taxon>Heteroconchia</taxon>
        <taxon>Euheterodonta</taxon>
        <taxon>Imparidentia</taxon>
        <taxon>Neoheterodontei</taxon>
        <taxon>Myida</taxon>
        <taxon>Dreissenoidea</taxon>
        <taxon>Dreissenidae</taxon>
        <taxon>Dreissena</taxon>
    </lineage>
</organism>
<gene>
    <name evidence="2" type="ORF">DPMN_171523</name>
    <name evidence="3" type="ORF">DPMN_171584</name>
</gene>
<sequence length="81" mass="9125">MEFIFGLLLLFGGVFSKTLVAENGTVEFQSDDFAPFNWSRSTIEMPDADPANPTDLYDVTDDITSFKPQSSRWFCFCIVKG</sequence>
<accession>A0A9D4IDV8</accession>
<name>A0A9D4IDV8_DREPO</name>
<reference evidence="3" key="2">
    <citation type="submission" date="2020-11" db="EMBL/GenBank/DDBJ databases">
        <authorList>
            <person name="McCartney M.A."/>
            <person name="Auch B."/>
            <person name="Kono T."/>
            <person name="Mallez S."/>
            <person name="Becker A."/>
            <person name="Gohl D.M."/>
            <person name="Silverstein K.A.T."/>
            <person name="Koren S."/>
            <person name="Bechman K.B."/>
            <person name="Herman A."/>
            <person name="Abrahante J.E."/>
            <person name="Garbe J."/>
        </authorList>
    </citation>
    <scope>NUCLEOTIDE SEQUENCE</scope>
    <source>
        <strain evidence="3">Duluth1</strain>
        <tissue evidence="3">Whole animal</tissue>
    </source>
</reference>
<dbReference type="EMBL" id="JAIWYP010000009">
    <property type="protein sequence ID" value="KAH3770239.1"/>
    <property type="molecule type" value="Genomic_DNA"/>
</dbReference>
<evidence type="ECO:0000256" key="1">
    <source>
        <dbReference type="SAM" id="SignalP"/>
    </source>
</evidence>
<dbReference type="EMBL" id="JAIWYP010000009">
    <property type="protein sequence ID" value="KAH3770300.1"/>
    <property type="molecule type" value="Genomic_DNA"/>
</dbReference>
<evidence type="ECO:0000313" key="4">
    <source>
        <dbReference type="Proteomes" id="UP000828390"/>
    </source>
</evidence>
<reference evidence="3" key="1">
    <citation type="journal article" date="2019" name="bioRxiv">
        <title>The Genome of the Zebra Mussel, Dreissena polymorpha: A Resource for Invasive Species Research.</title>
        <authorList>
            <person name="McCartney M.A."/>
            <person name="Auch B."/>
            <person name="Kono T."/>
            <person name="Mallez S."/>
            <person name="Zhang Y."/>
            <person name="Obille A."/>
            <person name="Becker A."/>
            <person name="Abrahante J.E."/>
            <person name="Garbe J."/>
            <person name="Badalamenti J.P."/>
            <person name="Herman A."/>
            <person name="Mangelson H."/>
            <person name="Liachko I."/>
            <person name="Sullivan S."/>
            <person name="Sone E.D."/>
            <person name="Koren S."/>
            <person name="Silverstein K.A.T."/>
            <person name="Beckman K.B."/>
            <person name="Gohl D.M."/>
        </authorList>
    </citation>
    <scope>NUCLEOTIDE SEQUENCE</scope>
    <source>
        <strain evidence="3">Duluth1</strain>
        <tissue evidence="3">Whole animal</tissue>
    </source>
</reference>
<feature type="signal peptide" evidence="1">
    <location>
        <begin position="1"/>
        <end position="16"/>
    </location>
</feature>
<evidence type="ECO:0000313" key="2">
    <source>
        <dbReference type="EMBL" id="KAH3770239.1"/>
    </source>
</evidence>
<proteinExistence type="predicted"/>
<keyword evidence="4" id="KW-1185">Reference proteome</keyword>
<protein>
    <submittedName>
        <fullName evidence="3">Uncharacterized protein</fullName>
    </submittedName>
</protein>
<feature type="chain" id="PRO_5040045492" evidence="1">
    <location>
        <begin position="17"/>
        <end position="81"/>
    </location>
</feature>
<keyword evidence="1" id="KW-0732">Signal</keyword>
<evidence type="ECO:0000313" key="3">
    <source>
        <dbReference type="EMBL" id="KAH3770300.1"/>
    </source>
</evidence>
<dbReference type="Proteomes" id="UP000828390">
    <property type="component" value="Unassembled WGS sequence"/>
</dbReference>